<keyword evidence="2" id="KW-1133">Transmembrane helix</keyword>
<feature type="compositionally biased region" description="Basic and acidic residues" evidence="1">
    <location>
        <begin position="242"/>
        <end position="261"/>
    </location>
</feature>
<name>A0A6A4WZS8_AMPAM</name>
<evidence type="ECO:0000256" key="1">
    <source>
        <dbReference type="SAM" id="MobiDB-lite"/>
    </source>
</evidence>
<feature type="transmembrane region" description="Helical" evidence="2">
    <location>
        <begin position="20"/>
        <end position="40"/>
    </location>
</feature>
<dbReference type="OrthoDB" id="6348963at2759"/>
<gene>
    <name evidence="3" type="ORF">FJT64_021111</name>
</gene>
<reference evidence="3 4" key="1">
    <citation type="submission" date="2019-07" db="EMBL/GenBank/DDBJ databases">
        <title>Draft genome assembly of a fouling barnacle, Amphibalanus amphitrite (Darwin, 1854): The first reference genome for Thecostraca.</title>
        <authorList>
            <person name="Kim W."/>
        </authorList>
    </citation>
    <scope>NUCLEOTIDE SEQUENCE [LARGE SCALE GENOMIC DNA]</scope>
    <source>
        <strain evidence="3">SNU_AA5</strain>
        <tissue evidence="3">Soma without cirri and trophi</tissue>
    </source>
</reference>
<keyword evidence="2" id="KW-0472">Membrane</keyword>
<keyword evidence="2" id="KW-0812">Transmembrane</keyword>
<feature type="region of interest" description="Disordered" evidence="1">
    <location>
        <begin position="120"/>
        <end position="139"/>
    </location>
</feature>
<accession>A0A6A4WZS8</accession>
<sequence>MDLQHVTEVSPVLPQMMPSSLVWILFCLQSGGVLALVLPLRDLDSHSPYAMRPPHAFRRLLGHKRAEHSAWSAPGASEDLNWKRAPNGLGASGFYGDVFNQGFGAFSPVKRGFHAGGRMHKATGGRVNEGSVGEGFETAKRRPEMTASGFYDDVFRGGMGLFEPMKRRPEMSASGFYDDIFRGDMGHFEPMKRRPEMSASGFYDDVFRGGMGHFDTMKREVGGGPSVEPSAVSQELTGPRLASDRSADELDEPRAKRHAEDETLSAQGLVSERLSGPEHPFGTMR</sequence>
<dbReference type="EMBL" id="VIIS01000561">
    <property type="protein sequence ID" value="KAF0307561.1"/>
    <property type="molecule type" value="Genomic_DNA"/>
</dbReference>
<protein>
    <submittedName>
        <fullName evidence="3">Uncharacterized protein</fullName>
    </submittedName>
</protein>
<organism evidence="3 4">
    <name type="scientific">Amphibalanus amphitrite</name>
    <name type="common">Striped barnacle</name>
    <name type="synonym">Balanus amphitrite</name>
    <dbReference type="NCBI Taxonomy" id="1232801"/>
    <lineage>
        <taxon>Eukaryota</taxon>
        <taxon>Metazoa</taxon>
        <taxon>Ecdysozoa</taxon>
        <taxon>Arthropoda</taxon>
        <taxon>Crustacea</taxon>
        <taxon>Multicrustacea</taxon>
        <taxon>Cirripedia</taxon>
        <taxon>Thoracica</taxon>
        <taxon>Thoracicalcarea</taxon>
        <taxon>Balanomorpha</taxon>
        <taxon>Balanoidea</taxon>
        <taxon>Balanidae</taxon>
        <taxon>Amphibalaninae</taxon>
        <taxon>Amphibalanus</taxon>
    </lineage>
</organism>
<evidence type="ECO:0000313" key="3">
    <source>
        <dbReference type="EMBL" id="KAF0307561.1"/>
    </source>
</evidence>
<evidence type="ECO:0000256" key="2">
    <source>
        <dbReference type="SAM" id="Phobius"/>
    </source>
</evidence>
<evidence type="ECO:0000313" key="4">
    <source>
        <dbReference type="Proteomes" id="UP000440578"/>
    </source>
</evidence>
<dbReference type="AlphaFoldDB" id="A0A6A4WZS8"/>
<dbReference type="Proteomes" id="UP000440578">
    <property type="component" value="Unassembled WGS sequence"/>
</dbReference>
<keyword evidence="4" id="KW-1185">Reference proteome</keyword>
<feature type="region of interest" description="Disordered" evidence="1">
    <location>
        <begin position="217"/>
        <end position="285"/>
    </location>
</feature>
<proteinExistence type="predicted"/>
<comment type="caution">
    <text evidence="3">The sequence shown here is derived from an EMBL/GenBank/DDBJ whole genome shotgun (WGS) entry which is preliminary data.</text>
</comment>